<dbReference type="PANTHER" id="PTHR43420">
    <property type="entry name" value="ACETYLTRANSFERASE"/>
    <property type="match status" value="1"/>
</dbReference>
<dbReference type="SUPFAM" id="SSF55729">
    <property type="entry name" value="Acyl-CoA N-acyltransferases (Nat)"/>
    <property type="match status" value="1"/>
</dbReference>
<dbReference type="AlphaFoldDB" id="A0A350HA70"/>
<evidence type="ECO:0000256" key="1">
    <source>
        <dbReference type="ARBA" id="ARBA00022679"/>
    </source>
</evidence>
<proteinExistence type="predicted"/>
<organism evidence="4 5">
    <name type="scientific">candidate division WOR-3 bacterium</name>
    <dbReference type="NCBI Taxonomy" id="2052148"/>
    <lineage>
        <taxon>Bacteria</taxon>
        <taxon>Bacteria division WOR-3</taxon>
    </lineage>
</organism>
<evidence type="ECO:0000259" key="3">
    <source>
        <dbReference type="PROSITE" id="PS51186"/>
    </source>
</evidence>
<dbReference type="CDD" id="cd04301">
    <property type="entry name" value="NAT_SF"/>
    <property type="match status" value="1"/>
</dbReference>
<dbReference type="InterPro" id="IPR000182">
    <property type="entry name" value="GNAT_dom"/>
</dbReference>
<evidence type="ECO:0000256" key="2">
    <source>
        <dbReference type="ARBA" id="ARBA00023315"/>
    </source>
</evidence>
<dbReference type="EMBL" id="DMZY01000135">
    <property type="protein sequence ID" value="HAV92436.1"/>
    <property type="molecule type" value="Genomic_DNA"/>
</dbReference>
<dbReference type="Gene3D" id="3.40.630.30">
    <property type="match status" value="1"/>
</dbReference>
<dbReference type="Proteomes" id="UP000264062">
    <property type="component" value="Unassembled WGS sequence"/>
</dbReference>
<protein>
    <submittedName>
        <fullName evidence="4">GNAT family N-acetyltransferase</fullName>
    </submittedName>
</protein>
<feature type="domain" description="N-acetyltransferase" evidence="3">
    <location>
        <begin position="11"/>
        <end position="148"/>
    </location>
</feature>
<evidence type="ECO:0000313" key="4">
    <source>
        <dbReference type="EMBL" id="HAV92436.1"/>
    </source>
</evidence>
<dbReference type="InterPro" id="IPR016181">
    <property type="entry name" value="Acyl_CoA_acyltransferase"/>
</dbReference>
<sequence length="148" mass="16948">MMNILFMHSEEDIRKSGFCREEFVDFLFTNLERFRDSKNAINEALDYAFSNEKGKGGFLSAVIDENNIKGALLMIETGMKKYIPENILVYVAVAPSVRGMGIGKKLIEESIKHAKGNIALHVEYDNPAKRLYERLGFTSKYAEMRLER</sequence>
<reference evidence="4 5" key="1">
    <citation type="journal article" date="2018" name="Nat. Biotechnol.">
        <title>A standardized bacterial taxonomy based on genome phylogeny substantially revises the tree of life.</title>
        <authorList>
            <person name="Parks D.H."/>
            <person name="Chuvochina M."/>
            <person name="Waite D.W."/>
            <person name="Rinke C."/>
            <person name="Skarshewski A."/>
            <person name="Chaumeil P.A."/>
            <person name="Hugenholtz P."/>
        </authorList>
    </citation>
    <scope>NUCLEOTIDE SEQUENCE [LARGE SCALE GENOMIC DNA]</scope>
    <source>
        <strain evidence="4">UBA9956</strain>
    </source>
</reference>
<keyword evidence="1 4" id="KW-0808">Transferase</keyword>
<keyword evidence="2" id="KW-0012">Acyltransferase</keyword>
<gene>
    <name evidence="4" type="ORF">DCW38_04565</name>
</gene>
<dbReference type="Pfam" id="PF00583">
    <property type="entry name" value="Acetyltransf_1"/>
    <property type="match status" value="1"/>
</dbReference>
<name>A0A350HA70_UNCW3</name>
<comment type="caution">
    <text evidence="4">The sequence shown here is derived from an EMBL/GenBank/DDBJ whole genome shotgun (WGS) entry which is preliminary data.</text>
</comment>
<evidence type="ECO:0000313" key="5">
    <source>
        <dbReference type="Proteomes" id="UP000264062"/>
    </source>
</evidence>
<accession>A0A350HA70</accession>
<dbReference type="InterPro" id="IPR050680">
    <property type="entry name" value="YpeA/RimI_acetyltransf"/>
</dbReference>
<dbReference type="GO" id="GO:0016747">
    <property type="term" value="F:acyltransferase activity, transferring groups other than amino-acyl groups"/>
    <property type="evidence" value="ECO:0007669"/>
    <property type="project" value="InterPro"/>
</dbReference>
<dbReference type="PROSITE" id="PS51186">
    <property type="entry name" value="GNAT"/>
    <property type="match status" value="1"/>
</dbReference>